<dbReference type="InterPro" id="IPR046869">
    <property type="entry name" value="SLM1/RGC1-like_PH"/>
</dbReference>
<dbReference type="HOGENOM" id="CLU_006465_0_1_1"/>
<evidence type="ECO:0000313" key="5">
    <source>
        <dbReference type="EMBL" id="EFX03365.1"/>
    </source>
</evidence>
<dbReference type="SUPFAM" id="SSF103657">
    <property type="entry name" value="BAR/IMD domain-like"/>
    <property type="match status" value="1"/>
</dbReference>
<dbReference type="PANTHER" id="PTHR31941">
    <property type="entry name" value="CYTOSKELETAL SIGNALING PROTEIN SLM1"/>
    <property type="match status" value="1"/>
</dbReference>
<feature type="region of interest" description="Disordered" evidence="3">
    <location>
        <begin position="878"/>
        <end position="951"/>
    </location>
</feature>
<dbReference type="InterPro" id="IPR027267">
    <property type="entry name" value="AH/BAR_dom_sf"/>
</dbReference>
<dbReference type="STRING" id="655863.F0XG17"/>
<evidence type="ECO:0000313" key="6">
    <source>
        <dbReference type="Proteomes" id="UP000007796"/>
    </source>
</evidence>
<evidence type="ECO:0000256" key="1">
    <source>
        <dbReference type="ARBA" id="ARBA00022553"/>
    </source>
</evidence>
<dbReference type="Pfam" id="PF20400">
    <property type="entry name" value="BAR_4"/>
    <property type="match status" value="1"/>
</dbReference>
<dbReference type="Pfam" id="PF20399">
    <property type="entry name" value="PH_20"/>
    <property type="match status" value="1"/>
</dbReference>
<dbReference type="PROSITE" id="PS50003">
    <property type="entry name" value="PH_DOMAIN"/>
    <property type="match status" value="1"/>
</dbReference>
<feature type="compositionally biased region" description="Polar residues" evidence="3">
    <location>
        <begin position="879"/>
        <end position="915"/>
    </location>
</feature>
<keyword evidence="6" id="KW-1185">Reference proteome</keyword>
<protein>
    <submittedName>
        <fullName evidence="5">PH domain containing protein</fullName>
    </submittedName>
</protein>
<dbReference type="SMART" id="SM00233">
    <property type="entry name" value="PH"/>
    <property type="match status" value="1"/>
</dbReference>
<dbReference type="Gene3D" id="2.30.29.30">
    <property type="entry name" value="Pleckstrin-homology domain (PH domain)/Phosphotyrosine-binding domain (PTB)"/>
    <property type="match status" value="1"/>
</dbReference>
<dbReference type="InterPro" id="IPR011993">
    <property type="entry name" value="PH-like_dom_sf"/>
</dbReference>
<feature type="region of interest" description="Disordered" evidence="3">
    <location>
        <begin position="80"/>
        <end position="113"/>
    </location>
</feature>
<dbReference type="GeneID" id="25978735"/>
<feature type="coiled-coil region" evidence="2">
    <location>
        <begin position="354"/>
        <end position="381"/>
    </location>
</feature>
<proteinExistence type="predicted"/>
<dbReference type="SUPFAM" id="SSF50729">
    <property type="entry name" value="PH domain-like"/>
    <property type="match status" value="1"/>
</dbReference>
<dbReference type="Gene3D" id="1.20.1270.60">
    <property type="entry name" value="Arfaptin homology (AH) domain/BAR domain"/>
    <property type="match status" value="1"/>
</dbReference>
<feature type="domain" description="PH" evidence="4">
    <location>
        <begin position="506"/>
        <end position="609"/>
    </location>
</feature>
<gene>
    <name evidence="5" type="ORF">CMQ_5415</name>
</gene>
<feature type="compositionally biased region" description="Gly residues" evidence="3">
    <location>
        <begin position="160"/>
        <end position="175"/>
    </location>
</feature>
<dbReference type="InterPro" id="IPR001849">
    <property type="entry name" value="PH_domain"/>
</dbReference>
<dbReference type="RefSeq" id="XP_014172847.1">
    <property type="nucleotide sequence ID" value="XM_014317372.1"/>
</dbReference>
<feature type="compositionally biased region" description="Polar residues" evidence="3">
    <location>
        <begin position="626"/>
        <end position="642"/>
    </location>
</feature>
<organism evidence="6">
    <name type="scientific">Grosmannia clavigera (strain kw1407 / UAMH 11150)</name>
    <name type="common">Blue stain fungus</name>
    <name type="synonym">Graphiocladiella clavigera</name>
    <dbReference type="NCBI Taxonomy" id="655863"/>
    <lineage>
        <taxon>Eukaryota</taxon>
        <taxon>Fungi</taxon>
        <taxon>Dikarya</taxon>
        <taxon>Ascomycota</taxon>
        <taxon>Pezizomycotina</taxon>
        <taxon>Sordariomycetes</taxon>
        <taxon>Sordariomycetidae</taxon>
        <taxon>Ophiostomatales</taxon>
        <taxon>Ophiostomataceae</taxon>
        <taxon>Leptographium</taxon>
    </lineage>
</organism>
<feature type="region of interest" description="Disordered" evidence="3">
    <location>
        <begin position="795"/>
        <end position="818"/>
    </location>
</feature>
<dbReference type="CDD" id="cd13311">
    <property type="entry name" value="PH_Slm1"/>
    <property type="match status" value="1"/>
</dbReference>
<sequence length="951" mass="102307">MASASVKSPLITASPAAAHGHNAVVSSRSNNNIGSYLSSQYASDYTSQNVGGERTLLNTIANSHVPPNARVAGAAAIPAKPHTSTPYTYADNNELGAKGNSNVHNTHDPERDRDPMPYITAGQRPGASTSVTVAPGGGRFTEDWDAAQRGSSLVEIAPSAGGGGGGSGSGSGSIDGGSTLPPTRTNTLKKKSSVRRSVSLHRSSSRRSILAGSVRSLALQSHSDLDESRSAFFCPVPTKGNPTDTLANRFQAWRKILKDLISYHREIHNHYEQRAKSVQKLSVSLNAAALPPGFIVSGGLDDATQVLRNFHKQAVVEATKAREIEDDVILALTGLRSDLNQKIKEIKNISGDFRNSVNKEMDATKKAVKNLQDVIGQAELDSSLTTGRQDPYLLRLAVDRQLERQLQEENYLHQAFLNLEKSGRELEAIVVGEIQKSYNAYAGILKREAGAAWATVDELRSGPVAMPKDQEWMSFIRGNDEFVDPETPIRSIQQIYYPGQNHDSCQEIRAGLLERKSKYLKSYTAGWYVLSPTHLHEFKSADKMQAPVMSLYLPEQKLGSHSVEAAKSSKFVLKGRQTGSMHRGHTWVFRAESYDTMMAWYEDIKALTEKTPQERNEYAHARGLQHSRSVSRASQYTYSSDGYVNEDDDDDEPFANGSRAAVTGASLRDNVEDVSSGFTAAGPQAYATGAFQQDQQMQRLPPPSGRRPSPGGRFPSDLQVNAQRGLELQASGVIPLSPTSATGSGISGSGSEHVAITAAGQLPRKNQQQYVPCESVNSQTMSNGIAQRRPEDTYQVNGYGAADPQFHHGPSSPSRPVTAVMGSSVNGATIPSYASGSMFTTSSPYTGPEAGIHSYFGQPSMSQSREDVQLLPSGVQDAETMSSRRQPTAAVSDNIETATTTTNSGVSIGQVTGGNDTKKPSVLSRQESEAGTISNFHIPGGYPRASTTGSN</sequence>
<dbReference type="Proteomes" id="UP000007796">
    <property type="component" value="Unassembled WGS sequence"/>
</dbReference>
<keyword evidence="2" id="KW-0175">Coiled coil</keyword>
<accession>F0XG17</accession>
<keyword evidence="1" id="KW-0597">Phosphoprotein</keyword>
<feature type="compositionally biased region" description="Polar residues" evidence="3">
    <location>
        <begin position="82"/>
        <end position="91"/>
    </location>
</feature>
<dbReference type="AlphaFoldDB" id="F0XG17"/>
<dbReference type="eggNOG" id="ENOG502QRAF">
    <property type="taxonomic scope" value="Eukaryota"/>
</dbReference>
<feature type="compositionally biased region" description="Low complexity" evidence="3">
    <location>
        <begin position="706"/>
        <end position="716"/>
    </location>
</feature>
<evidence type="ECO:0000256" key="2">
    <source>
        <dbReference type="SAM" id="Coils"/>
    </source>
</evidence>
<feature type="compositionally biased region" description="Polar residues" evidence="3">
    <location>
        <begin position="923"/>
        <end position="935"/>
    </location>
</feature>
<dbReference type="PANTHER" id="PTHR31941:SF16">
    <property type="entry name" value="PHOSPHATIDYLINOSITOL 4,5-BISPHOSPHATE-BINDING PROTEIN SLM1-RELATED"/>
    <property type="match status" value="1"/>
</dbReference>
<feature type="region of interest" description="Disordered" evidence="3">
    <location>
        <begin position="691"/>
        <end position="718"/>
    </location>
</feature>
<dbReference type="InterPro" id="IPR043453">
    <property type="entry name" value="Slm1_PH"/>
</dbReference>
<reference evidence="5 6" key="1">
    <citation type="journal article" date="2011" name="Proc. Natl. Acad. Sci. U.S.A.">
        <title>Genome and transcriptome analyses of the mountain pine beetle-fungal symbiont Grosmannia clavigera, a lodgepole pine pathogen.</title>
        <authorList>
            <person name="DiGuistini S."/>
            <person name="Wang Y."/>
            <person name="Liao N.Y."/>
            <person name="Taylor G."/>
            <person name="Tanguay P."/>
            <person name="Feau N."/>
            <person name="Henrissat B."/>
            <person name="Chan S.K."/>
            <person name="Hesse-Orce U."/>
            <person name="Alamouti S.M."/>
            <person name="Tsui C.K.M."/>
            <person name="Docking R.T."/>
            <person name="Levasseur A."/>
            <person name="Haridas S."/>
            <person name="Robertson G."/>
            <person name="Birol I."/>
            <person name="Holt R.A."/>
            <person name="Marra M.A."/>
            <person name="Hamelin R.C."/>
            <person name="Hirst M."/>
            <person name="Jones S.J.M."/>
            <person name="Bohlmann J."/>
            <person name="Breuil C."/>
        </authorList>
    </citation>
    <scope>NUCLEOTIDE SEQUENCE [LARGE SCALE GENOMIC DNA]</scope>
    <source>
        <strain evidence="6">kw1407 / UAMH 11150</strain>
    </source>
</reference>
<evidence type="ECO:0000259" key="4">
    <source>
        <dbReference type="PROSITE" id="PS50003"/>
    </source>
</evidence>
<name>F0XG17_GROCL</name>
<evidence type="ECO:0000256" key="3">
    <source>
        <dbReference type="SAM" id="MobiDB-lite"/>
    </source>
</evidence>
<dbReference type="InterPro" id="IPR046868">
    <property type="entry name" value="BAR_4"/>
</dbReference>
<feature type="compositionally biased region" description="Acidic residues" evidence="3">
    <location>
        <begin position="644"/>
        <end position="653"/>
    </location>
</feature>
<feature type="region of interest" description="Disordered" evidence="3">
    <location>
        <begin position="155"/>
        <end position="202"/>
    </location>
</feature>
<feature type="region of interest" description="Disordered" evidence="3">
    <location>
        <begin position="617"/>
        <end position="657"/>
    </location>
</feature>
<dbReference type="EMBL" id="GL629767">
    <property type="protein sequence ID" value="EFX03365.1"/>
    <property type="molecule type" value="Genomic_DNA"/>
</dbReference>
<dbReference type="OrthoDB" id="5598057at2759"/>
<dbReference type="InParanoid" id="F0XG17"/>